<dbReference type="EMBL" id="PETS01000021">
    <property type="protein sequence ID" value="PIV51999.1"/>
    <property type="molecule type" value="Genomic_DNA"/>
</dbReference>
<evidence type="ECO:0000313" key="2">
    <source>
        <dbReference type="EMBL" id="PIV51999.1"/>
    </source>
</evidence>
<dbReference type="SUPFAM" id="SSF52242">
    <property type="entry name" value="Cobalamin (vitamin B12)-binding domain"/>
    <property type="match status" value="1"/>
</dbReference>
<gene>
    <name evidence="2" type="ORF">COS18_01160</name>
</gene>
<reference evidence="3" key="1">
    <citation type="submission" date="2017-09" db="EMBL/GenBank/DDBJ databases">
        <title>Depth-based differentiation of microbial function through sediment-hosted aquifers and enrichment of novel symbionts in the deep terrestrial subsurface.</title>
        <authorList>
            <person name="Probst A.J."/>
            <person name="Ladd B."/>
            <person name="Jarett J.K."/>
            <person name="Geller-Mcgrath D.E."/>
            <person name="Sieber C.M.K."/>
            <person name="Emerson J.B."/>
            <person name="Anantharaman K."/>
            <person name="Thomas B.C."/>
            <person name="Malmstrom R."/>
            <person name="Stieglmeier M."/>
            <person name="Klingl A."/>
            <person name="Woyke T."/>
            <person name="Ryan C.M."/>
            <person name="Banfield J.F."/>
        </authorList>
    </citation>
    <scope>NUCLEOTIDE SEQUENCE [LARGE SCALE GENOMIC DNA]</scope>
</reference>
<dbReference type="Proteomes" id="UP000228896">
    <property type="component" value="Unassembled WGS sequence"/>
</dbReference>
<accession>A0A2M7DQG4</accession>
<dbReference type="PROSITE" id="PS51332">
    <property type="entry name" value="B12_BINDING"/>
    <property type="match status" value="1"/>
</dbReference>
<dbReference type="GO" id="GO:0031419">
    <property type="term" value="F:cobalamin binding"/>
    <property type="evidence" value="ECO:0007669"/>
    <property type="project" value="InterPro"/>
</dbReference>
<name>A0A2M7DQG4_9BACT</name>
<dbReference type="InterPro" id="IPR006158">
    <property type="entry name" value="Cobalamin-bd"/>
</dbReference>
<feature type="domain" description="B12-binding" evidence="1">
    <location>
        <begin position="1"/>
        <end position="90"/>
    </location>
</feature>
<evidence type="ECO:0000259" key="1">
    <source>
        <dbReference type="PROSITE" id="PS51332"/>
    </source>
</evidence>
<dbReference type="Gene3D" id="3.40.50.280">
    <property type="entry name" value="Cobalamin-binding domain"/>
    <property type="match status" value="1"/>
</dbReference>
<dbReference type="Pfam" id="PF02310">
    <property type="entry name" value="B12-binding"/>
    <property type="match status" value="1"/>
</dbReference>
<organism evidence="2 3">
    <name type="scientific">Candidatus Falkowbacteria bacterium CG02_land_8_20_14_3_00_36_14</name>
    <dbReference type="NCBI Taxonomy" id="1974560"/>
    <lineage>
        <taxon>Bacteria</taxon>
        <taxon>Candidatus Falkowiibacteriota</taxon>
    </lineage>
</organism>
<sequence length="90" mass="10183">MSVGLLSIATYLDSIGIDVEIVDGVRQKNYFVLVKEKIVSCKFVCLSVMTMQISRAFEICRLIRELNPECKIIWGGSHPTFFIKETAIIL</sequence>
<protein>
    <recommendedName>
        <fullName evidence="1">B12-binding domain-containing protein</fullName>
    </recommendedName>
</protein>
<proteinExistence type="predicted"/>
<dbReference type="InterPro" id="IPR036724">
    <property type="entry name" value="Cobalamin-bd_sf"/>
</dbReference>
<comment type="caution">
    <text evidence="2">The sequence shown here is derived from an EMBL/GenBank/DDBJ whole genome shotgun (WGS) entry which is preliminary data.</text>
</comment>
<evidence type="ECO:0000313" key="3">
    <source>
        <dbReference type="Proteomes" id="UP000228896"/>
    </source>
</evidence>
<dbReference type="AlphaFoldDB" id="A0A2M7DQG4"/>
<dbReference type="GO" id="GO:0046872">
    <property type="term" value="F:metal ion binding"/>
    <property type="evidence" value="ECO:0007669"/>
    <property type="project" value="InterPro"/>
</dbReference>